<dbReference type="PROSITE" id="PS51762">
    <property type="entry name" value="GH16_2"/>
    <property type="match status" value="1"/>
</dbReference>
<gene>
    <name evidence="2" type="ORF">HZI73_25000</name>
</gene>
<reference evidence="2" key="1">
    <citation type="submission" date="2020-07" db="EMBL/GenBank/DDBJ databases">
        <title>Vallitalea pronyensis genome.</title>
        <authorList>
            <person name="Postec A."/>
        </authorList>
    </citation>
    <scope>NUCLEOTIDE SEQUENCE</scope>
    <source>
        <strain evidence="2">FatNI3</strain>
    </source>
</reference>
<protein>
    <submittedName>
        <fullName evidence="2">Family 16 glycosylhydrolase</fullName>
    </submittedName>
</protein>
<dbReference type="GO" id="GO:0004553">
    <property type="term" value="F:hydrolase activity, hydrolyzing O-glycosyl compounds"/>
    <property type="evidence" value="ECO:0007669"/>
    <property type="project" value="InterPro"/>
</dbReference>
<dbReference type="InterPro" id="IPR012854">
    <property type="entry name" value="Cu_amine_oxidase-like_N"/>
</dbReference>
<name>A0A8J8MQ51_9FIRM</name>
<dbReference type="AlphaFoldDB" id="A0A8J8MQ51"/>
<dbReference type="EMBL" id="CP058649">
    <property type="protein sequence ID" value="QUI25358.1"/>
    <property type="molecule type" value="Genomic_DNA"/>
</dbReference>
<feature type="domain" description="GH16" evidence="1">
    <location>
        <begin position="3"/>
        <end position="240"/>
    </location>
</feature>
<evidence type="ECO:0000313" key="2">
    <source>
        <dbReference type="EMBL" id="QUI25358.1"/>
    </source>
</evidence>
<dbReference type="SUPFAM" id="SSF55383">
    <property type="entry name" value="Copper amine oxidase, domain N"/>
    <property type="match status" value="1"/>
</dbReference>
<dbReference type="InterPro" id="IPR013320">
    <property type="entry name" value="ConA-like_dom_sf"/>
</dbReference>
<keyword evidence="3" id="KW-1185">Reference proteome</keyword>
<evidence type="ECO:0000259" key="1">
    <source>
        <dbReference type="PROSITE" id="PS51762"/>
    </source>
</evidence>
<dbReference type="Pfam" id="PF00722">
    <property type="entry name" value="Glyco_hydro_16"/>
    <property type="match status" value="1"/>
</dbReference>
<dbReference type="Gene3D" id="3.30.457.10">
    <property type="entry name" value="Copper amine oxidase-like, N-terminal domain"/>
    <property type="match status" value="1"/>
</dbReference>
<dbReference type="GO" id="GO:0005975">
    <property type="term" value="P:carbohydrate metabolic process"/>
    <property type="evidence" value="ECO:0007669"/>
    <property type="project" value="InterPro"/>
</dbReference>
<proteinExistence type="predicted"/>
<dbReference type="Proteomes" id="UP000683246">
    <property type="component" value="Chromosome"/>
</dbReference>
<dbReference type="SUPFAM" id="SSF49899">
    <property type="entry name" value="Concanavalin A-like lectins/glucanases"/>
    <property type="match status" value="1"/>
</dbReference>
<accession>A0A8J8MQ51</accession>
<dbReference type="InterPro" id="IPR000757">
    <property type="entry name" value="Beta-glucanase-like"/>
</dbReference>
<dbReference type="CDD" id="cd00413">
    <property type="entry name" value="Glyco_hydrolase_16"/>
    <property type="match status" value="1"/>
</dbReference>
<evidence type="ECO:0000313" key="3">
    <source>
        <dbReference type="Proteomes" id="UP000683246"/>
    </source>
</evidence>
<dbReference type="Gene3D" id="2.60.120.200">
    <property type="match status" value="1"/>
</dbReference>
<dbReference type="InterPro" id="IPR036582">
    <property type="entry name" value="Mao_N_sf"/>
</dbReference>
<dbReference type="RefSeq" id="WP_212696060.1">
    <property type="nucleotide sequence ID" value="NZ_CP058649.1"/>
</dbReference>
<organism evidence="2 3">
    <name type="scientific">Vallitalea pronyensis</name>
    <dbReference type="NCBI Taxonomy" id="1348613"/>
    <lineage>
        <taxon>Bacteria</taxon>
        <taxon>Bacillati</taxon>
        <taxon>Bacillota</taxon>
        <taxon>Clostridia</taxon>
        <taxon>Lachnospirales</taxon>
        <taxon>Vallitaleaceae</taxon>
        <taxon>Vallitalea</taxon>
    </lineage>
</organism>
<dbReference type="Gene3D" id="2.60.120.260">
    <property type="entry name" value="Galactose-binding domain-like"/>
    <property type="match status" value="1"/>
</dbReference>
<dbReference type="KEGG" id="vpy:HZI73_25000"/>
<dbReference type="Pfam" id="PF07833">
    <property type="entry name" value="Cu_amine_oxidN1"/>
    <property type="match status" value="1"/>
</dbReference>
<sequence length="695" mass="79285">MKADSYFKPHPQYMLAFEEDFHDKKHVEERWIYREGERLGGLNEEENVTIANGLTVRMDYKTIEDQVVYTGGGLISKDLFGYGYYEVKGTLFGGTGGLHSSFWSMGMGGGDGVTMPKKNIILEIDGYEVDSGRPSLIGTNLHYYIGGQKTIGGQIGTLDYEPFDTSKESFVLGYEWLPNQLNWYLNGTLIRRIKNPKFYGPQNVWLTALASDYFDRHICLESLPGESSWAYFRYYNLPLNGVNMVVNSSFEYVDPQDTSIPIGWYKSGNQPEASMVLQTDMAYDGDYVLRHYHEQDYDVNTWLKISFLPAGTYTFEAKVKTTDSKGHTIVISSEHLQTYKLSVPSDDNNQWQTVLLKDIGITSGECKIMFNSKADAGSELWIDCVTLQQVDGEETYTDVTTFDGEIEKPYLNLGEIRVGPHGDSGYYVESGNHWQNSGLAGLLGGSRCCLTANEPTVVYRPGIEEPGQYHVWFYNVCYENRAEAIQVDIHHTKGCTRKQLSQKSDSTHIHLGYFALDKSSYVNLHSLTKNEEEFLSAESVIFEKDNTREVRQILDQSILMKVGSHKLLSSGVPVKINYRQKVIKVNDTVMVPLNEMMAVFGAGTIEMDEEEHITIFYQDYMIRFKIGSYDFYYKKNKQEMKERCQRINDGIYVPLKALVEAFGRILNYTDHYCLITMDRVNTNTDFNCLHKLGHL</sequence>